<proteinExistence type="predicted"/>
<dbReference type="Gene3D" id="1.25.40.20">
    <property type="entry name" value="Ankyrin repeat-containing domain"/>
    <property type="match status" value="2"/>
</dbReference>
<dbReference type="InterPro" id="IPR052801">
    <property type="entry name" value="Ankyrin-EF-hand"/>
</dbReference>
<evidence type="ECO:0000313" key="2">
    <source>
        <dbReference type="Proteomes" id="UP000289600"/>
    </source>
</evidence>
<name>A0A2P1EKW0_9VIRU</name>
<accession>A0A2P1EKW0</accession>
<protein>
    <submittedName>
        <fullName evidence="1">Ankyrin repeat protein</fullName>
    </submittedName>
</protein>
<dbReference type="InterPro" id="IPR002110">
    <property type="entry name" value="Ankyrin_rpt"/>
</dbReference>
<dbReference type="EMBL" id="MG807320">
    <property type="protein sequence ID" value="AVL94523.1"/>
    <property type="molecule type" value="Genomic_DNA"/>
</dbReference>
<reference evidence="2" key="1">
    <citation type="submission" date="2018-01" db="EMBL/GenBank/DDBJ databases">
        <title>Testimony of 'menage a trois' revealed by the proteome of Megavirus virophage.</title>
        <authorList>
            <person name="Jeudy S."/>
            <person name="Bertaux L."/>
            <person name="Alempic J.-M."/>
            <person name="Lartigue A."/>
            <person name="Legendre M."/>
            <person name="Philippe N."/>
            <person name="Beucher L."/>
            <person name="Biondi E."/>
            <person name="Juul S."/>
            <person name="Turner D."/>
            <person name="Coute Y."/>
            <person name="Claverie J.-M."/>
            <person name="Abergel C."/>
        </authorList>
    </citation>
    <scope>NUCLEOTIDE SEQUENCE [LARGE SCALE GENOMIC DNA]</scope>
</reference>
<keyword evidence="2" id="KW-1185">Reference proteome</keyword>
<dbReference type="SMART" id="SM00248">
    <property type="entry name" value="ANK"/>
    <property type="match status" value="4"/>
</dbReference>
<dbReference type="PANTHER" id="PTHR24127">
    <property type="entry name" value="ANKYRIN REPEAT AND EF-HAND DOMAIN-CONTAINING PROTEIN 1"/>
    <property type="match status" value="1"/>
</dbReference>
<gene>
    <name evidence="1" type="ORF">mc_137</name>
</gene>
<dbReference type="Pfam" id="PF12796">
    <property type="entry name" value="Ank_2"/>
    <property type="match status" value="1"/>
</dbReference>
<dbReference type="PROSITE" id="PS50088">
    <property type="entry name" value="ANK_REPEAT"/>
    <property type="match status" value="2"/>
</dbReference>
<dbReference type="Proteomes" id="UP000289600">
    <property type="component" value="Segment"/>
</dbReference>
<evidence type="ECO:0000313" key="1">
    <source>
        <dbReference type="EMBL" id="AVL94523.1"/>
    </source>
</evidence>
<dbReference type="PANTHER" id="PTHR24127:SF1">
    <property type="entry name" value="ANKYRIN REPEAT AND EF-HAND DOMAIN-CONTAINING PROTEIN 1"/>
    <property type="match status" value="1"/>
</dbReference>
<dbReference type="InterPro" id="IPR036770">
    <property type="entry name" value="Ankyrin_rpt-contain_sf"/>
</dbReference>
<organism evidence="1 2">
    <name type="scientific">Moumouvirus australiensis</name>
    <dbReference type="NCBI Taxonomy" id="2109587"/>
    <lineage>
        <taxon>Viruses</taxon>
        <taxon>Varidnaviria</taxon>
        <taxon>Bamfordvirae</taxon>
        <taxon>Nucleocytoviricota</taxon>
        <taxon>Megaviricetes</taxon>
        <taxon>Imitervirales</taxon>
        <taxon>Mimiviridae</taxon>
        <taxon>Megamimivirinae</taxon>
        <taxon>Moumouvirus</taxon>
        <taxon>Moumouvirus australiense</taxon>
    </lineage>
</organism>
<dbReference type="SUPFAM" id="SSF48403">
    <property type="entry name" value="Ankyrin repeat"/>
    <property type="match status" value="1"/>
</dbReference>
<sequence length="378" mass="44444">MDDEIVRKYEFEFSYEFIKSMNSSIEIIKRNFIGICYRIEEEDNKIYLMENSKFDHYNYSNEEIWTKHDLYDLNPKEKFYLLVILIRNGGYTHLLDKILHEHTDININDENNLLLNVACRKNNINIVKNLIELGVDVTFNNNLAIKIASKYCNYDNIDIMKLLINNGANVHVDDDYVLCCASHNPLLFKYLIDLGCEYNFSARNDYCLRQCIKNFYSNSSKLYYLESVNNFESTLIQPIFGNVMESFAYHTHDNIKENIFYDSNDKSFVMSDIIKYLLDLGINVNCCDGFIINYIIEKCDTYLAKLIIQYGANLNLLTNDTLSRIIHYRNYEMVSFLIDNDVDFSRLNVRPIENNQFNKMVNLLISQGVNLENIISLI</sequence>